<dbReference type="Pfam" id="PF00126">
    <property type="entry name" value="HTH_1"/>
    <property type="match status" value="1"/>
</dbReference>
<dbReference type="PROSITE" id="PS50931">
    <property type="entry name" value="HTH_LYSR"/>
    <property type="match status" value="1"/>
</dbReference>
<comment type="caution">
    <text evidence="6">The sequence shown here is derived from an EMBL/GenBank/DDBJ whole genome shotgun (WGS) entry which is preliminary data.</text>
</comment>
<organism evidence="6 7">
    <name type="scientific">Sinobacterium norvegicum</name>
    <dbReference type="NCBI Taxonomy" id="1641715"/>
    <lineage>
        <taxon>Bacteria</taxon>
        <taxon>Pseudomonadati</taxon>
        <taxon>Pseudomonadota</taxon>
        <taxon>Gammaproteobacteria</taxon>
        <taxon>Cellvibrionales</taxon>
        <taxon>Spongiibacteraceae</taxon>
        <taxon>Sinobacterium</taxon>
    </lineage>
</organism>
<dbReference type="InterPro" id="IPR005119">
    <property type="entry name" value="LysR_subst-bd"/>
</dbReference>
<dbReference type="InterPro" id="IPR000847">
    <property type="entry name" value="LysR_HTH_N"/>
</dbReference>
<dbReference type="Gene3D" id="1.10.10.10">
    <property type="entry name" value="Winged helix-like DNA-binding domain superfamily/Winged helix DNA-binding domain"/>
    <property type="match status" value="1"/>
</dbReference>
<dbReference type="PANTHER" id="PTHR30537:SF5">
    <property type="entry name" value="HTH-TYPE TRANSCRIPTIONAL ACTIVATOR TTDR-RELATED"/>
    <property type="match status" value="1"/>
</dbReference>
<evidence type="ECO:0000256" key="2">
    <source>
        <dbReference type="ARBA" id="ARBA00023015"/>
    </source>
</evidence>
<dbReference type="Proteomes" id="UP000838100">
    <property type="component" value="Unassembled WGS sequence"/>
</dbReference>
<comment type="similarity">
    <text evidence="1">Belongs to the LysR transcriptional regulatory family.</text>
</comment>
<evidence type="ECO:0000313" key="6">
    <source>
        <dbReference type="EMBL" id="CAH0991732.1"/>
    </source>
</evidence>
<dbReference type="SUPFAM" id="SSF46785">
    <property type="entry name" value="Winged helix' DNA-binding domain"/>
    <property type="match status" value="1"/>
</dbReference>
<evidence type="ECO:0000256" key="3">
    <source>
        <dbReference type="ARBA" id="ARBA00023125"/>
    </source>
</evidence>
<protein>
    <submittedName>
        <fullName evidence="6">HTH-type transcriptional regulator DmlR</fullName>
    </submittedName>
</protein>
<dbReference type="Gene3D" id="3.40.190.290">
    <property type="match status" value="1"/>
</dbReference>
<evidence type="ECO:0000256" key="4">
    <source>
        <dbReference type="ARBA" id="ARBA00023163"/>
    </source>
</evidence>
<keyword evidence="7" id="KW-1185">Reference proteome</keyword>
<dbReference type="InterPro" id="IPR036390">
    <property type="entry name" value="WH_DNA-bd_sf"/>
</dbReference>
<evidence type="ECO:0000256" key="1">
    <source>
        <dbReference type="ARBA" id="ARBA00009437"/>
    </source>
</evidence>
<feature type="domain" description="HTH lysR-type" evidence="5">
    <location>
        <begin position="26"/>
        <end position="83"/>
    </location>
</feature>
<keyword evidence="2" id="KW-0805">Transcription regulation</keyword>
<proteinExistence type="inferred from homology"/>
<evidence type="ECO:0000313" key="7">
    <source>
        <dbReference type="Proteomes" id="UP000838100"/>
    </source>
</evidence>
<dbReference type="InterPro" id="IPR036388">
    <property type="entry name" value="WH-like_DNA-bd_sf"/>
</dbReference>
<gene>
    <name evidence="6" type="primary">dmlR_3</name>
    <name evidence="6" type="ORF">SIN8267_01846</name>
</gene>
<name>A0ABM9AEW2_9GAMM</name>
<dbReference type="EMBL" id="CAKLPX010000002">
    <property type="protein sequence ID" value="CAH0991732.1"/>
    <property type="molecule type" value="Genomic_DNA"/>
</dbReference>
<keyword evidence="4" id="KW-0804">Transcription</keyword>
<accession>A0ABM9AEW2</accession>
<evidence type="ECO:0000259" key="5">
    <source>
        <dbReference type="PROSITE" id="PS50931"/>
    </source>
</evidence>
<keyword evidence="3" id="KW-0238">DNA-binding</keyword>
<dbReference type="CDD" id="cd08422">
    <property type="entry name" value="PBP2_CrgA_like"/>
    <property type="match status" value="1"/>
</dbReference>
<dbReference type="InterPro" id="IPR058163">
    <property type="entry name" value="LysR-type_TF_proteobact-type"/>
</dbReference>
<sequence>MRFTIVFKAIIEQNTPPTTEWRSRLDQLRAIRYFSKVVETESFTQAARAFNVPPSSLSRRVADLEKSLGATLLKRSTRIVKLTEVGQIYYNDIQGLLSQLDQINETVLSYQTTPMGRLRISSMVGFGERILLPLLDDFSALYPQVVLDVSLSDELSTLGRDDVDIAIRGGYAPNERVLAIRLMDNGFIPVASPGYLAQHGTPQCTTDLKQHSGLYFKTPTGPTPWLSNIAGQWHDVSGPAVAISNNGAWLAKKACHGEGILMSTRWALAPHIASGELRELNFEHELSINQNSDMAVYLLYQKQRYLVPKVKAAVDFLAERLKTKK</sequence>
<dbReference type="PANTHER" id="PTHR30537">
    <property type="entry name" value="HTH-TYPE TRANSCRIPTIONAL REGULATOR"/>
    <property type="match status" value="1"/>
</dbReference>
<reference evidence="6" key="1">
    <citation type="submission" date="2021-12" db="EMBL/GenBank/DDBJ databases">
        <authorList>
            <person name="Rodrigo-Torres L."/>
            <person name="Arahal R. D."/>
            <person name="Lucena T."/>
        </authorList>
    </citation>
    <scope>NUCLEOTIDE SEQUENCE</scope>
    <source>
        <strain evidence="6">CECT 8267</strain>
    </source>
</reference>
<dbReference type="Pfam" id="PF03466">
    <property type="entry name" value="LysR_substrate"/>
    <property type="match status" value="1"/>
</dbReference>
<dbReference type="SUPFAM" id="SSF53850">
    <property type="entry name" value="Periplasmic binding protein-like II"/>
    <property type="match status" value="1"/>
</dbReference>